<comment type="caution">
    <text evidence="1">The sequence shown here is derived from an EMBL/GenBank/DDBJ whole genome shotgun (WGS) entry which is preliminary data.</text>
</comment>
<dbReference type="InterPro" id="IPR037208">
    <property type="entry name" value="Spo0E-like_sf"/>
</dbReference>
<dbReference type="InterPro" id="IPR036638">
    <property type="entry name" value="HLH_DNA-bd_sf"/>
</dbReference>
<dbReference type="Proteomes" id="UP001596109">
    <property type="component" value="Unassembled WGS sequence"/>
</dbReference>
<dbReference type="InterPro" id="IPR018540">
    <property type="entry name" value="Spo0E-like"/>
</dbReference>
<accession>A0ABW0TRA9</accession>
<dbReference type="RefSeq" id="WP_381438007.1">
    <property type="nucleotide sequence ID" value="NZ_JBHSNO010000012.1"/>
</dbReference>
<reference evidence="2" key="1">
    <citation type="journal article" date="2019" name="Int. J. Syst. Evol. Microbiol.">
        <title>The Global Catalogue of Microorganisms (GCM) 10K type strain sequencing project: providing services to taxonomists for standard genome sequencing and annotation.</title>
        <authorList>
            <consortium name="The Broad Institute Genomics Platform"/>
            <consortium name="The Broad Institute Genome Sequencing Center for Infectious Disease"/>
            <person name="Wu L."/>
            <person name="Ma J."/>
        </authorList>
    </citation>
    <scope>NUCLEOTIDE SEQUENCE [LARGE SCALE GENOMIC DNA]</scope>
    <source>
        <strain evidence="2">CGMCC 4.1434</strain>
    </source>
</reference>
<organism evidence="1 2">
    <name type="scientific">Sporosarcina soli</name>
    <dbReference type="NCBI Taxonomy" id="334736"/>
    <lineage>
        <taxon>Bacteria</taxon>
        <taxon>Bacillati</taxon>
        <taxon>Bacillota</taxon>
        <taxon>Bacilli</taxon>
        <taxon>Bacillales</taxon>
        <taxon>Caryophanaceae</taxon>
        <taxon>Sporosarcina</taxon>
    </lineage>
</organism>
<dbReference type="Gene3D" id="4.10.280.10">
    <property type="entry name" value="Helix-loop-helix DNA-binding domain"/>
    <property type="match status" value="1"/>
</dbReference>
<proteinExistence type="predicted"/>
<protein>
    <submittedName>
        <fullName evidence="1">Aspartyl-phosphate phosphatase Spo0E family protein</fullName>
    </submittedName>
</protein>
<evidence type="ECO:0000313" key="2">
    <source>
        <dbReference type="Proteomes" id="UP001596109"/>
    </source>
</evidence>
<dbReference type="EMBL" id="JBHSNO010000012">
    <property type="protein sequence ID" value="MFC5590893.1"/>
    <property type="molecule type" value="Genomic_DNA"/>
</dbReference>
<gene>
    <name evidence="1" type="ORF">ACFPRA_18595</name>
</gene>
<sequence length="55" mass="6615">MRAMSKKHILLFQINHKRKRMYVKAKRFGFTHPEVVAVSQELDTLLNKYQRINSL</sequence>
<dbReference type="Pfam" id="PF09388">
    <property type="entry name" value="SpoOE-like"/>
    <property type="match status" value="1"/>
</dbReference>
<name>A0ABW0TRA9_9BACL</name>
<keyword evidence="2" id="KW-1185">Reference proteome</keyword>
<dbReference type="SUPFAM" id="SSF140500">
    <property type="entry name" value="BAS1536-like"/>
    <property type="match status" value="1"/>
</dbReference>
<evidence type="ECO:0000313" key="1">
    <source>
        <dbReference type="EMBL" id="MFC5590893.1"/>
    </source>
</evidence>